<keyword evidence="2" id="KW-1185">Reference proteome</keyword>
<proteinExistence type="predicted"/>
<dbReference type="RefSeq" id="WP_166535697.1">
    <property type="nucleotide sequence ID" value="NZ_JAABLM010000001.1"/>
</dbReference>
<dbReference type="Pfam" id="PF05635">
    <property type="entry name" value="23S_rRNA_IVP"/>
    <property type="match status" value="1"/>
</dbReference>
<dbReference type="CDD" id="cd16377">
    <property type="entry name" value="23S_rRNA_IVP_like"/>
    <property type="match status" value="1"/>
</dbReference>
<evidence type="ECO:0000313" key="1">
    <source>
        <dbReference type="EMBL" id="NBL63871.1"/>
    </source>
</evidence>
<comment type="caution">
    <text evidence="1">The sequence shown here is derived from an EMBL/GenBank/DDBJ whole genome shotgun (WGS) entry which is preliminary data.</text>
</comment>
<reference evidence="2" key="1">
    <citation type="submission" date="2020-01" db="EMBL/GenBank/DDBJ databases">
        <title>Sphingomonas sp. strain CSW-10.</title>
        <authorList>
            <person name="Chen W.-M."/>
        </authorList>
    </citation>
    <scope>NUCLEOTIDE SEQUENCE [LARGE SCALE GENOMIC DNA]</scope>
    <source>
        <strain evidence="2">NST-5</strain>
    </source>
</reference>
<dbReference type="PANTHER" id="PTHR38471:SF2">
    <property type="entry name" value="FOUR HELIX BUNDLE PROTEIN"/>
    <property type="match status" value="1"/>
</dbReference>
<name>A0ABW9Z596_9FLAO</name>
<protein>
    <submittedName>
        <fullName evidence="1">Four helix bundle protein</fullName>
    </submittedName>
</protein>
<gene>
    <name evidence="1" type="ORF">GV828_01510</name>
</gene>
<dbReference type="PANTHER" id="PTHR38471">
    <property type="entry name" value="FOUR HELIX BUNDLE PROTEIN"/>
    <property type="match status" value="1"/>
</dbReference>
<dbReference type="Gene3D" id="1.20.1440.60">
    <property type="entry name" value="23S rRNA-intervening sequence"/>
    <property type="match status" value="1"/>
</dbReference>
<dbReference type="InterPro" id="IPR036583">
    <property type="entry name" value="23S_rRNA_IVS_sf"/>
</dbReference>
<dbReference type="EMBL" id="JAABLM010000001">
    <property type="protein sequence ID" value="NBL63871.1"/>
    <property type="molecule type" value="Genomic_DNA"/>
</dbReference>
<organism evidence="1 2">
    <name type="scientific">Flavobacterium ichthyis</name>
    <dbReference type="NCBI Taxonomy" id="2698827"/>
    <lineage>
        <taxon>Bacteria</taxon>
        <taxon>Pseudomonadati</taxon>
        <taxon>Bacteroidota</taxon>
        <taxon>Flavobacteriia</taxon>
        <taxon>Flavobacteriales</taxon>
        <taxon>Flavobacteriaceae</taxon>
        <taxon>Flavobacterium</taxon>
    </lineage>
</organism>
<sequence>MRNFKDLDIWKESRLLVKEIYSICETFPENEKFGLTSQIKRCVISIPSNIAEGSAKDSQKDFSRFLQISLGSCFELESHLILCLDLDLINQETAKKALENIQILQRRISAFIKYLSKLQTPFTPNLSP</sequence>
<dbReference type="InterPro" id="IPR012657">
    <property type="entry name" value="23S_rRNA-intervening_sequence"/>
</dbReference>
<accession>A0ABW9Z596</accession>
<dbReference type="SUPFAM" id="SSF158446">
    <property type="entry name" value="IVS-encoded protein-like"/>
    <property type="match status" value="1"/>
</dbReference>
<dbReference type="NCBIfam" id="TIGR02436">
    <property type="entry name" value="four helix bundle protein"/>
    <property type="match status" value="1"/>
</dbReference>
<evidence type="ECO:0000313" key="2">
    <source>
        <dbReference type="Proteomes" id="UP000798602"/>
    </source>
</evidence>
<dbReference type="Proteomes" id="UP000798602">
    <property type="component" value="Unassembled WGS sequence"/>
</dbReference>